<dbReference type="EMBL" id="CAVMBE010000127">
    <property type="protein sequence ID" value="CAK4034638.1"/>
    <property type="molecule type" value="Genomic_DNA"/>
</dbReference>
<proteinExistence type="predicted"/>
<accession>A0AAI8Z905</accession>
<organism evidence="2 3">
    <name type="scientific">Lecanosticta acicola</name>
    <dbReference type="NCBI Taxonomy" id="111012"/>
    <lineage>
        <taxon>Eukaryota</taxon>
        <taxon>Fungi</taxon>
        <taxon>Dikarya</taxon>
        <taxon>Ascomycota</taxon>
        <taxon>Pezizomycotina</taxon>
        <taxon>Dothideomycetes</taxon>
        <taxon>Dothideomycetidae</taxon>
        <taxon>Mycosphaerellales</taxon>
        <taxon>Mycosphaerellaceae</taxon>
        <taxon>Lecanosticta</taxon>
    </lineage>
</organism>
<gene>
    <name evidence="2" type="ORF">LECACI_7A009796</name>
</gene>
<keyword evidence="3" id="KW-1185">Reference proteome</keyword>
<sequence length="482" mass="53637">MTPKIPMHDIFNVRNFAPEINTNDLNMALRSASLVLHSPVALRCLRFMFSGKHTAVPSKDNLRISEIEGDPYIQEQVEEEEASIVKAKLEDLAKFVAFVTSNENNGNDKVKPTVNESGAVIAVDIPLPTDVLEGLRDIGEQGKNGALSGAMRATEMLLSYRLLHIIMHGLGHAAFYYRYSLEGNEPRVRQPLIGDEVASDWGCTLRQAVFGGILFSVDIGRQPYFVRAAAPQDLQQASRVNTDAGLEEDTEDVSEKDIEMEGDSEAGAGPEVVNSNSVVTLLQWPSFPHVVQRRLSGEPHKMALRCRIYHASAQAVRIPFFYIQAAFTSSTWSKEVPYPELVPTITDPHSVTVRARFGDDKTIDLRAYSNQVARPPEDALAIIDEASEMLENERMQSDFHPAELVRRHKLTRSNKPAISDAKMFENFQHQIDAKKRELGVDTVGPQGYNGSERKGYGHAMNWLHGGKSRGRLPQFPSNSNTM</sequence>
<evidence type="ECO:0000256" key="1">
    <source>
        <dbReference type="SAM" id="MobiDB-lite"/>
    </source>
</evidence>
<comment type="caution">
    <text evidence="2">The sequence shown here is derived from an EMBL/GenBank/DDBJ whole genome shotgun (WGS) entry which is preliminary data.</text>
</comment>
<evidence type="ECO:0000313" key="2">
    <source>
        <dbReference type="EMBL" id="CAK4034638.1"/>
    </source>
</evidence>
<reference evidence="2" key="1">
    <citation type="submission" date="2023-11" db="EMBL/GenBank/DDBJ databases">
        <authorList>
            <person name="Alioto T."/>
            <person name="Alioto T."/>
            <person name="Gomez Garrido J."/>
        </authorList>
    </citation>
    <scope>NUCLEOTIDE SEQUENCE</scope>
</reference>
<feature type="region of interest" description="Disordered" evidence="1">
    <location>
        <begin position="237"/>
        <end position="270"/>
    </location>
</feature>
<evidence type="ECO:0000313" key="3">
    <source>
        <dbReference type="Proteomes" id="UP001296104"/>
    </source>
</evidence>
<dbReference type="AlphaFoldDB" id="A0AAI8Z905"/>
<dbReference type="Proteomes" id="UP001296104">
    <property type="component" value="Unassembled WGS sequence"/>
</dbReference>
<protein>
    <submittedName>
        <fullName evidence="2">Uncharacterized protein</fullName>
    </submittedName>
</protein>
<name>A0AAI8Z905_9PEZI</name>
<feature type="region of interest" description="Disordered" evidence="1">
    <location>
        <begin position="462"/>
        <end position="482"/>
    </location>
</feature>